<dbReference type="Proteomes" id="UP001187315">
    <property type="component" value="Unassembled WGS sequence"/>
</dbReference>
<comment type="subcellular location">
    <subcellularLocation>
        <location evidence="1">Membrane</location>
        <topology evidence="1">Single-pass membrane protein</topology>
    </subcellularLocation>
</comment>
<evidence type="ECO:0000256" key="3">
    <source>
        <dbReference type="ARBA" id="ARBA00022989"/>
    </source>
</evidence>
<feature type="transmembrane region" description="Helical" evidence="7">
    <location>
        <begin position="1585"/>
        <end position="1608"/>
    </location>
</feature>
<evidence type="ECO:0000256" key="4">
    <source>
        <dbReference type="ARBA" id="ARBA00023136"/>
    </source>
</evidence>
<keyword evidence="4 7" id="KW-0472">Membrane</keyword>
<keyword evidence="3 7" id="KW-1133">Transmembrane helix</keyword>
<dbReference type="SUPFAM" id="SSF48726">
    <property type="entry name" value="Immunoglobulin"/>
    <property type="match status" value="12"/>
</dbReference>
<evidence type="ECO:0000256" key="6">
    <source>
        <dbReference type="SAM" id="MobiDB-lite"/>
    </source>
</evidence>
<organism evidence="9 10">
    <name type="scientific">Tachysurus vachellii</name>
    <name type="common">Darkbarbel catfish</name>
    <name type="synonym">Pelteobagrus vachellii</name>
    <dbReference type="NCBI Taxonomy" id="175792"/>
    <lineage>
        <taxon>Eukaryota</taxon>
        <taxon>Metazoa</taxon>
        <taxon>Chordata</taxon>
        <taxon>Craniata</taxon>
        <taxon>Vertebrata</taxon>
        <taxon>Euteleostomi</taxon>
        <taxon>Actinopterygii</taxon>
        <taxon>Neopterygii</taxon>
        <taxon>Teleostei</taxon>
        <taxon>Ostariophysi</taxon>
        <taxon>Siluriformes</taxon>
        <taxon>Bagridae</taxon>
        <taxon>Tachysurus</taxon>
    </lineage>
</organism>
<dbReference type="PROSITE" id="PS50835">
    <property type="entry name" value="IG_LIKE"/>
    <property type="match status" value="4"/>
</dbReference>
<evidence type="ECO:0000256" key="5">
    <source>
        <dbReference type="ARBA" id="ARBA00023157"/>
    </source>
</evidence>
<evidence type="ECO:0000313" key="10">
    <source>
        <dbReference type="Proteomes" id="UP001187315"/>
    </source>
</evidence>
<dbReference type="InterPro" id="IPR007110">
    <property type="entry name" value="Ig-like_dom"/>
</dbReference>
<reference evidence="9" key="1">
    <citation type="submission" date="2023-08" db="EMBL/GenBank/DDBJ databases">
        <title>Pelteobagrus vachellii genome.</title>
        <authorList>
            <person name="Liu H."/>
        </authorList>
    </citation>
    <scope>NUCLEOTIDE SEQUENCE</scope>
    <source>
        <strain evidence="9">PRFRI_2022a</strain>
        <tissue evidence="9">Muscle</tissue>
    </source>
</reference>
<dbReference type="SMART" id="SM00409">
    <property type="entry name" value="IG"/>
    <property type="match status" value="11"/>
</dbReference>
<dbReference type="PANTHER" id="PTHR46484:SF7">
    <property type="entry name" value="MYELIN-ASSOCIATED GLYCOPROTEIN-LIKE-RELATED"/>
    <property type="match status" value="1"/>
</dbReference>
<sequence length="1742" mass="196638">MEMREETKGKFRVMGLHSEDEVNDIVGLTEKEFLRRNTRYPLYFRLSASFWPEIMKRLLLLDIILYGILFSNTWAWSVKMPSVIHGLHKSCLVIPCKFTYSWNPPSYPNRILWYQYVDRGYPIVFDAWHSSSVIDKYRGKTRLYSAQHGDCSLVIEHLSASHHGDRIYTWVDPDHIGWRTFKFYDVSTLIQIDSYPQNPIVTISGGKRIGDSITIQCRTYHMCPYKSPSLSLRGIEKKSTADKLKDEVYGNGKWEITLTRVGVVLAERNNIQCSVTHSGGVSAVTTTTHNAQCSTDRVWITPVSNTEFLEGVEQEITCFVTYMCSSDRPNIVWNDGRLKGISSYRTIQDSKSEAKSTLKFTAKGDDNGKTITCQSTFKGNQQRVSITLRVKRSMGSLDWSFTMPSTITGIRGSCVVIPCNYIFKNSQRSGTDVRWYKFSTSGYPLVYDKSSIKIDDKFKGRTSLNDASNDKSCSLKIQPLELQHNQERLFPWMDQTPTESYHRRNFKDVTIALEVTDFVAKPEAEILGTAKVGEPLTLSCSVLHTCPERPPTLNLSISHETSSLIHKPWHNGIWKITRGITWTVEENDNSVACTVTYIGGQTSKTEISLNPICPIDQVQITPDSNTEFFEGVEEDIVCSVTYMCAKDRPYIIWSGEDLPGSKFQVTKQEKKQIARSTLKFTPTARDHGKTITCQADFKGNVQTVKITLRIKRSMGSLDWSFTMPSTISGIRGSCVVIPCNYEFKNVQQSTTNVKWYKLSNTGYSLVYGQPTQNIIQQFQGKTSLFGSSNDKNCSLKIQPLEMPHSQERLFPWMDPKSIESYHSRNFDHETIALEVTDIAAIPQANLLGTAKVGEQVILSCSVIHTCPPTPPNLSLSISHGTSNLIHSHLYDGKWKATIEMTWILKESDKSVTCTVSYAGGQTSKTEISLNPLCEFYKPVISPAQEEVMEEIEKTFTCTVNHTCLKEKPNIIWNYQNMPVSVTTRKVSSYMWETVSTLKLKASRDDHGKTLTCTAQTLEGETSDHVTLKVKRGMFSLDWTFSMPSKIKGLRGSCLVIPCSFEFKTEKLSSVQVKWYLFSSASYPLVYDPDNRDVINKFLGKTKLYGLPSEKNCSLEITQLEMSHSGERLYPWMDPKPVETYHKENYYDKSIELQVTDQADKPKLSISGIPRVGEQVTVSCSVLYTCPSSPPSLSVGKALETDITVHTPVHDGFWEITKVHTFIIKEDEKTITCKATFHGGQTSEEQIDLNAQCTYKDITIDPDVADVVEGVGKNFTCTVFHSCKGHPPVFTWNHKDLPETVETKKGPSLTWATYSNILYIASLEDDGKKLTCTATFTGGEIISSIVLQVQKYVPKVVDPFENDTLHIFEANVVPKIGALTHSCVVIPCTFHIGDMPIMRLQGLWYTSNGEYVYHTGQFDVMDNFKGRTQLLGNPDEQNCTLEIDNVQAHDNGPFCFHAEKGNDKYRFNHSCVFIIMKASPDKPVISGLPEEMEPGKRFTIKCTVTHTCSSHPPKITWNVQAAREVVSHVERSAGKWETTSTIIFIPTGYEEEDNLICQATFWRGKKEESSTFLSVKRYEGLGMVTVGLYIILPLFSFFLLSIVAGIIIYRRKVQKKTSDEPTTERRRSIWSQISRRHDGAANWLNSSVETRTPPRPPKPEKRRSIWSRFSRRGPMASTDLTVQYSGDRTNIGSAAATSAGSSKPHFPSPKCAPKSYISGAGHLAHYDKNDYSNTGDFKMRRKM</sequence>
<protein>
    <recommendedName>
        <fullName evidence="8">Ig-like domain-containing protein</fullName>
    </recommendedName>
</protein>
<feature type="domain" description="Ig-like" evidence="8">
    <location>
        <begin position="1482"/>
        <end position="1573"/>
    </location>
</feature>
<accession>A0AA88SAJ0</accession>
<dbReference type="Pfam" id="PF07686">
    <property type="entry name" value="V-set"/>
    <property type="match status" value="1"/>
</dbReference>
<evidence type="ECO:0000256" key="7">
    <source>
        <dbReference type="SAM" id="Phobius"/>
    </source>
</evidence>
<keyword evidence="5" id="KW-1015">Disulfide bond</keyword>
<feature type="region of interest" description="Disordered" evidence="6">
    <location>
        <begin position="1641"/>
        <end position="1664"/>
    </location>
</feature>
<proteinExistence type="predicted"/>
<dbReference type="GO" id="GO:0016020">
    <property type="term" value="C:membrane"/>
    <property type="evidence" value="ECO:0007669"/>
    <property type="project" value="UniProtKB-SubCell"/>
</dbReference>
<dbReference type="InterPro" id="IPR013162">
    <property type="entry name" value="CD80_C2-set"/>
</dbReference>
<name>A0AA88SAJ0_TACVA</name>
<keyword evidence="10" id="KW-1185">Reference proteome</keyword>
<evidence type="ECO:0000256" key="1">
    <source>
        <dbReference type="ARBA" id="ARBA00004167"/>
    </source>
</evidence>
<dbReference type="InterPro" id="IPR013106">
    <property type="entry name" value="Ig_V-set"/>
</dbReference>
<feature type="domain" description="Ig-like" evidence="8">
    <location>
        <begin position="296"/>
        <end position="387"/>
    </location>
</feature>
<evidence type="ECO:0000259" key="8">
    <source>
        <dbReference type="PROSITE" id="PS50835"/>
    </source>
</evidence>
<dbReference type="Gene3D" id="2.60.40.10">
    <property type="entry name" value="Immunoglobulins"/>
    <property type="match status" value="13"/>
</dbReference>
<gene>
    <name evidence="9" type="ORF">Q7C36_016682</name>
</gene>
<dbReference type="InterPro" id="IPR036179">
    <property type="entry name" value="Ig-like_dom_sf"/>
</dbReference>
<evidence type="ECO:0000313" key="9">
    <source>
        <dbReference type="EMBL" id="KAK2831596.1"/>
    </source>
</evidence>
<feature type="domain" description="Ig-like" evidence="8">
    <location>
        <begin position="616"/>
        <end position="707"/>
    </location>
</feature>
<evidence type="ECO:0000256" key="2">
    <source>
        <dbReference type="ARBA" id="ARBA00022692"/>
    </source>
</evidence>
<dbReference type="PANTHER" id="PTHR46484">
    <property type="entry name" value="SI:CH211-171H4.5-RELATED"/>
    <property type="match status" value="1"/>
</dbReference>
<comment type="caution">
    <text evidence="9">The sequence shown here is derived from an EMBL/GenBank/DDBJ whole genome shotgun (WGS) entry which is preliminary data.</text>
</comment>
<dbReference type="InterPro" id="IPR003599">
    <property type="entry name" value="Ig_sub"/>
</dbReference>
<keyword evidence="2 7" id="KW-0812">Transmembrane</keyword>
<dbReference type="EMBL" id="JAVHJS010000017">
    <property type="protein sequence ID" value="KAK2831596.1"/>
    <property type="molecule type" value="Genomic_DNA"/>
</dbReference>
<feature type="domain" description="Ig-like" evidence="8">
    <location>
        <begin position="938"/>
        <end position="1028"/>
    </location>
</feature>
<dbReference type="InterPro" id="IPR013783">
    <property type="entry name" value="Ig-like_fold"/>
</dbReference>
<dbReference type="Pfam" id="PF08205">
    <property type="entry name" value="C2-set_2"/>
    <property type="match status" value="1"/>
</dbReference>